<proteinExistence type="predicted"/>
<evidence type="ECO:0000313" key="2">
    <source>
        <dbReference type="EMBL" id="TNN73321.1"/>
    </source>
</evidence>
<keyword evidence="3" id="KW-1185">Reference proteome</keyword>
<gene>
    <name evidence="2" type="ORF">EYF80_016484</name>
</gene>
<dbReference type="Proteomes" id="UP000314294">
    <property type="component" value="Unassembled WGS sequence"/>
</dbReference>
<protein>
    <submittedName>
        <fullName evidence="2">Uncharacterized protein</fullName>
    </submittedName>
</protein>
<evidence type="ECO:0000256" key="1">
    <source>
        <dbReference type="SAM" id="MobiDB-lite"/>
    </source>
</evidence>
<comment type="caution">
    <text evidence="2">The sequence shown here is derived from an EMBL/GenBank/DDBJ whole genome shotgun (WGS) entry which is preliminary data.</text>
</comment>
<feature type="region of interest" description="Disordered" evidence="1">
    <location>
        <begin position="1"/>
        <end position="44"/>
    </location>
</feature>
<reference evidence="2 3" key="1">
    <citation type="submission" date="2019-03" db="EMBL/GenBank/DDBJ databases">
        <title>First draft genome of Liparis tanakae, snailfish: a comprehensive survey of snailfish specific genes.</title>
        <authorList>
            <person name="Kim W."/>
            <person name="Song I."/>
            <person name="Jeong J.-H."/>
            <person name="Kim D."/>
            <person name="Kim S."/>
            <person name="Ryu S."/>
            <person name="Song J.Y."/>
            <person name="Lee S.K."/>
        </authorList>
    </citation>
    <scope>NUCLEOTIDE SEQUENCE [LARGE SCALE GENOMIC DNA]</scope>
    <source>
        <tissue evidence="2">Muscle</tissue>
    </source>
</reference>
<organism evidence="2 3">
    <name type="scientific">Liparis tanakae</name>
    <name type="common">Tanaka's snailfish</name>
    <dbReference type="NCBI Taxonomy" id="230148"/>
    <lineage>
        <taxon>Eukaryota</taxon>
        <taxon>Metazoa</taxon>
        <taxon>Chordata</taxon>
        <taxon>Craniata</taxon>
        <taxon>Vertebrata</taxon>
        <taxon>Euteleostomi</taxon>
        <taxon>Actinopterygii</taxon>
        <taxon>Neopterygii</taxon>
        <taxon>Teleostei</taxon>
        <taxon>Neoteleostei</taxon>
        <taxon>Acanthomorphata</taxon>
        <taxon>Eupercaria</taxon>
        <taxon>Perciformes</taxon>
        <taxon>Cottioidei</taxon>
        <taxon>Cottales</taxon>
        <taxon>Liparidae</taxon>
        <taxon>Liparis</taxon>
    </lineage>
</organism>
<sequence>MGNKGKGRVGLAGESPGLWDGARRLRVKPGPREQGGGPEGGREVCEVRAHRRLPAIARLPVSMHPWTWSPQHASGICDQSVMSLTPSGDPQPICCRPPKPRRRGGWGGLGRQEEASSCTSPSCGAGFFMLESTFRSPGSHRMAT</sequence>
<accession>A0A4Z2I6F2</accession>
<dbReference type="AlphaFoldDB" id="A0A4Z2I6F2"/>
<evidence type="ECO:0000313" key="3">
    <source>
        <dbReference type="Proteomes" id="UP000314294"/>
    </source>
</evidence>
<feature type="region of interest" description="Disordered" evidence="1">
    <location>
        <begin position="80"/>
        <end position="122"/>
    </location>
</feature>
<dbReference type="EMBL" id="SRLO01000126">
    <property type="protein sequence ID" value="TNN73321.1"/>
    <property type="molecule type" value="Genomic_DNA"/>
</dbReference>
<name>A0A4Z2I6F2_9TELE</name>